<proteinExistence type="predicted"/>
<feature type="compositionally biased region" description="Polar residues" evidence="2">
    <location>
        <begin position="99"/>
        <end position="111"/>
    </location>
</feature>
<keyword evidence="4" id="KW-1185">Reference proteome</keyword>
<evidence type="ECO:0000256" key="2">
    <source>
        <dbReference type="SAM" id="MobiDB-lite"/>
    </source>
</evidence>
<sequence length="364" mass="40824">MSSTVRFANQVPPHQELPPAKRKRPTHSQPEKKYNTRSQQLKSQNSGGYLPSPGSTIVSSDLISSSSIQREQKESTQSFRDRILPRAIQPKAAVAAAPKTQNHTQRTESLAETSPIPQFYQRVAASFQLDRQKKAANTVAESLRPQPRDPFPHTDPEAIIKQLQDYFLKTAKTLYDRTTKQLQQSSTDLDRRFQDVLQGDDIYLARIRKEVKELSSPISESLVRSEKRNPDGTVSKEIDTIGAIVTSAQTEFNKIEGDIFRLWREWAEAEAALGKAYKEIFSDAAPAVSKGPKGPKGSKGGAKAGKKDILARFEEVVKKEIEEVEEELDQLSESAVAAMKEIEKEYRKATLPDQLIFFQSIDEP</sequence>
<reference evidence="3" key="1">
    <citation type="journal article" date="2023" name="Mol. Phylogenet. Evol.">
        <title>Genome-scale phylogeny and comparative genomics of the fungal order Sordariales.</title>
        <authorList>
            <person name="Hensen N."/>
            <person name="Bonometti L."/>
            <person name="Westerberg I."/>
            <person name="Brannstrom I.O."/>
            <person name="Guillou S."/>
            <person name="Cros-Aarteil S."/>
            <person name="Calhoun S."/>
            <person name="Haridas S."/>
            <person name="Kuo A."/>
            <person name="Mondo S."/>
            <person name="Pangilinan J."/>
            <person name="Riley R."/>
            <person name="LaButti K."/>
            <person name="Andreopoulos B."/>
            <person name="Lipzen A."/>
            <person name="Chen C."/>
            <person name="Yan M."/>
            <person name="Daum C."/>
            <person name="Ng V."/>
            <person name="Clum A."/>
            <person name="Steindorff A."/>
            <person name="Ohm R.A."/>
            <person name="Martin F."/>
            <person name="Silar P."/>
            <person name="Natvig D.O."/>
            <person name="Lalanne C."/>
            <person name="Gautier V."/>
            <person name="Ament-Velasquez S.L."/>
            <person name="Kruys A."/>
            <person name="Hutchinson M.I."/>
            <person name="Powell A.J."/>
            <person name="Barry K."/>
            <person name="Miller A.N."/>
            <person name="Grigoriev I.V."/>
            <person name="Debuchy R."/>
            <person name="Gladieux P."/>
            <person name="Hiltunen Thoren M."/>
            <person name="Johannesson H."/>
        </authorList>
    </citation>
    <scope>NUCLEOTIDE SEQUENCE</scope>
    <source>
        <strain evidence="3">SMH4131-1</strain>
    </source>
</reference>
<accession>A0AAE0ME32</accession>
<organism evidence="3 4">
    <name type="scientific">Cercophora scortea</name>
    <dbReference type="NCBI Taxonomy" id="314031"/>
    <lineage>
        <taxon>Eukaryota</taxon>
        <taxon>Fungi</taxon>
        <taxon>Dikarya</taxon>
        <taxon>Ascomycota</taxon>
        <taxon>Pezizomycotina</taxon>
        <taxon>Sordariomycetes</taxon>
        <taxon>Sordariomycetidae</taxon>
        <taxon>Sordariales</taxon>
        <taxon>Lasiosphaeriaceae</taxon>
        <taxon>Cercophora</taxon>
    </lineage>
</organism>
<dbReference type="Proteomes" id="UP001286456">
    <property type="component" value="Unassembled WGS sequence"/>
</dbReference>
<feature type="region of interest" description="Disordered" evidence="2">
    <location>
        <begin position="1"/>
        <end position="111"/>
    </location>
</feature>
<feature type="compositionally biased region" description="Low complexity" evidence="2">
    <location>
        <begin position="55"/>
        <end position="68"/>
    </location>
</feature>
<evidence type="ECO:0000313" key="3">
    <source>
        <dbReference type="EMBL" id="KAK3328338.1"/>
    </source>
</evidence>
<gene>
    <name evidence="3" type="ORF">B0T19DRAFT_424226</name>
</gene>
<reference evidence="3" key="2">
    <citation type="submission" date="2023-06" db="EMBL/GenBank/DDBJ databases">
        <authorList>
            <consortium name="Lawrence Berkeley National Laboratory"/>
            <person name="Haridas S."/>
            <person name="Hensen N."/>
            <person name="Bonometti L."/>
            <person name="Westerberg I."/>
            <person name="Brannstrom I.O."/>
            <person name="Guillou S."/>
            <person name="Cros-Aarteil S."/>
            <person name="Calhoun S."/>
            <person name="Kuo A."/>
            <person name="Mondo S."/>
            <person name="Pangilinan J."/>
            <person name="Riley R."/>
            <person name="Labutti K."/>
            <person name="Andreopoulos B."/>
            <person name="Lipzen A."/>
            <person name="Chen C."/>
            <person name="Yanf M."/>
            <person name="Daum C."/>
            <person name="Ng V."/>
            <person name="Clum A."/>
            <person name="Steindorff A."/>
            <person name="Ohm R."/>
            <person name="Martin F."/>
            <person name="Silar P."/>
            <person name="Natvig D."/>
            <person name="Lalanne C."/>
            <person name="Gautier V."/>
            <person name="Ament-Velasquez S.L."/>
            <person name="Kruys A."/>
            <person name="Hutchinson M.I."/>
            <person name="Powell A.J."/>
            <person name="Barry K."/>
            <person name="Miller A.N."/>
            <person name="Grigoriev I.V."/>
            <person name="Debuchy R."/>
            <person name="Gladieux P."/>
            <person name="Thoren M.H."/>
            <person name="Johannesson H."/>
        </authorList>
    </citation>
    <scope>NUCLEOTIDE SEQUENCE</scope>
    <source>
        <strain evidence="3">SMH4131-1</strain>
    </source>
</reference>
<evidence type="ECO:0000256" key="1">
    <source>
        <dbReference type="SAM" id="Coils"/>
    </source>
</evidence>
<feature type="compositionally biased region" description="Basic and acidic residues" evidence="2">
    <location>
        <begin position="70"/>
        <end position="84"/>
    </location>
</feature>
<dbReference type="EMBL" id="JAUEPO010000003">
    <property type="protein sequence ID" value="KAK3328338.1"/>
    <property type="molecule type" value="Genomic_DNA"/>
</dbReference>
<comment type="caution">
    <text evidence="3">The sequence shown here is derived from an EMBL/GenBank/DDBJ whole genome shotgun (WGS) entry which is preliminary data.</text>
</comment>
<protein>
    <submittedName>
        <fullName evidence="3">Uncharacterized protein</fullName>
    </submittedName>
</protein>
<name>A0AAE0ME32_9PEZI</name>
<keyword evidence="1" id="KW-0175">Coiled coil</keyword>
<feature type="compositionally biased region" description="Polar residues" evidence="2">
    <location>
        <begin position="36"/>
        <end position="47"/>
    </location>
</feature>
<feature type="coiled-coil region" evidence="1">
    <location>
        <begin position="310"/>
        <end position="348"/>
    </location>
</feature>
<dbReference type="AlphaFoldDB" id="A0AAE0ME32"/>
<feature type="region of interest" description="Disordered" evidence="2">
    <location>
        <begin position="287"/>
        <end position="306"/>
    </location>
</feature>
<evidence type="ECO:0000313" key="4">
    <source>
        <dbReference type="Proteomes" id="UP001286456"/>
    </source>
</evidence>